<dbReference type="OrthoDB" id="5984028at2759"/>
<keyword evidence="1" id="KW-0175">Coiled coil</keyword>
<sequence>MMKGVEFMEKEFEAIKKQLVEERNERLSLKQENEKLRARCKENESKIEELQWRLVQCEHTHAD</sequence>
<organism evidence="2 3">
    <name type="scientific">Haemaphysalis longicornis</name>
    <name type="common">Bush tick</name>
    <dbReference type="NCBI Taxonomy" id="44386"/>
    <lineage>
        <taxon>Eukaryota</taxon>
        <taxon>Metazoa</taxon>
        <taxon>Ecdysozoa</taxon>
        <taxon>Arthropoda</taxon>
        <taxon>Chelicerata</taxon>
        <taxon>Arachnida</taxon>
        <taxon>Acari</taxon>
        <taxon>Parasitiformes</taxon>
        <taxon>Ixodida</taxon>
        <taxon>Ixodoidea</taxon>
        <taxon>Ixodidae</taxon>
        <taxon>Haemaphysalinae</taxon>
        <taxon>Haemaphysalis</taxon>
    </lineage>
</organism>
<dbReference type="Proteomes" id="UP000821853">
    <property type="component" value="Chromosome 2"/>
</dbReference>
<name>A0A9J6FYQ6_HAELO</name>
<dbReference type="EMBL" id="JABSTR010000004">
    <property type="protein sequence ID" value="KAH9367608.1"/>
    <property type="molecule type" value="Genomic_DNA"/>
</dbReference>
<protein>
    <submittedName>
        <fullName evidence="2">Uncharacterized protein</fullName>
    </submittedName>
</protein>
<comment type="caution">
    <text evidence="2">The sequence shown here is derived from an EMBL/GenBank/DDBJ whole genome shotgun (WGS) entry which is preliminary data.</text>
</comment>
<proteinExistence type="predicted"/>
<dbReference type="VEuPathDB" id="VectorBase:HLOH_050817"/>
<dbReference type="AlphaFoldDB" id="A0A9J6FYQ6"/>
<keyword evidence="3" id="KW-1185">Reference proteome</keyword>
<evidence type="ECO:0000256" key="1">
    <source>
        <dbReference type="SAM" id="Coils"/>
    </source>
</evidence>
<gene>
    <name evidence="2" type="ORF">HPB48_009979</name>
</gene>
<feature type="coiled-coil region" evidence="1">
    <location>
        <begin position="5"/>
        <end position="53"/>
    </location>
</feature>
<evidence type="ECO:0000313" key="3">
    <source>
        <dbReference type="Proteomes" id="UP000821853"/>
    </source>
</evidence>
<reference evidence="2 3" key="1">
    <citation type="journal article" date="2020" name="Cell">
        <title>Large-Scale Comparative Analyses of Tick Genomes Elucidate Their Genetic Diversity and Vector Capacities.</title>
        <authorList>
            <consortium name="Tick Genome and Microbiome Consortium (TIGMIC)"/>
            <person name="Jia N."/>
            <person name="Wang J."/>
            <person name="Shi W."/>
            <person name="Du L."/>
            <person name="Sun Y."/>
            <person name="Zhan W."/>
            <person name="Jiang J.F."/>
            <person name="Wang Q."/>
            <person name="Zhang B."/>
            <person name="Ji P."/>
            <person name="Bell-Sakyi L."/>
            <person name="Cui X.M."/>
            <person name="Yuan T.T."/>
            <person name="Jiang B.G."/>
            <person name="Yang W.F."/>
            <person name="Lam T.T."/>
            <person name="Chang Q.C."/>
            <person name="Ding S.J."/>
            <person name="Wang X.J."/>
            <person name="Zhu J.G."/>
            <person name="Ruan X.D."/>
            <person name="Zhao L."/>
            <person name="Wei J.T."/>
            <person name="Ye R.Z."/>
            <person name="Que T.C."/>
            <person name="Du C.H."/>
            <person name="Zhou Y.H."/>
            <person name="Cheng J.X."/>
            <person name="Dai P.F."/>
            <person name="Guo W.B."/>
            <person name="Han X.H."/>
            <person name="Huang E.J."/>
            <person name="Li L.F."/>
            <person name="Wei W."/>
            <person name="Gao Y.C."/>
            <person name="Liu J.Z."/>
            <person name="Shao H.Z."/>
            <person name="Wang X."/>
            <person name="Wang C.C."/>
            <person name="Yang T.C."/>
            <person name="Huo Q.B."/>
            <person name="Li W."/>
            <person name="Chen H.Y."/>
            <person name="Chen S.E."/>
            <person name="Zhou L.G."/>
            <person name="Ni X.B."/>
            <person name="Tian J.H."/>
            <person name="Sheng Y."/>
            <person name="Liu T."/>
            <person name="Pan Y.S."/>
            <person name="Xia L.Y."/>
            <person name="Li J."/>
            <person name="Zhao F."/>
            <person name="Cao W.C."/>
        </authorList>
    </citation>
    <scope>NUCLEOTIDE SEQUENCE [LARGE SCALE GENOMIC DNA]</scope>
    <source>
        <strain evidence="2">HaeL-2018</strain>
    </source>
</reference>
<evidence type="ECO:0000313" key="2">
    <source>
        <dbReference type="EMBL" id="KAH9367608.1"/>
    </source>
</evidence>
<accession>A0A9J6FYQ6</accession>